<feature type="compositionally biased region" description="Basic and acidic residues" evidence="1">
    <location>
        <begin position="25"/>
        <end position="34"/>
    </location>
</feature>
<name>A0A9N7UPZ0_PLEPL</name>
<feature type="non-terminal residue" evidence="2">
    <location>
        <position position="133"/>
    </location>
</feature>
<proteinExistence type="predicted"/>
<feature type="region of interest" description="Disordered" evidence="1">
    <location>
        <begin position="113"/>
        <end position="133"/>
    </location>
</feature>
<dbReference type="Proteomes" id="UP001153269">
    <property type="component" value="Unassembled WGS sequence"/>
</dbReference>
<evidence type="ECO:0000313" key="2">
    <source>
        <dbReference type="EMBL" id="CAB1434112.1"/>
    </source>
</evidence>
<protein>
    <submittedName>
        <fullName evidence="2">Uncharacterized protein</fullName>
    </submittedName>
</protein>
<gene>
    <name evidence="2" type="ORF">PLEPLA_LOCUS22188</name>
</gene>
<keyword evidence="3" id="KW-1185">Reference proteome</keyword>
<comment type="caution">
    <text evidence="2">The sequence shown here is derived from an EMBL/GenBank/DDBJ whole genome shotgun (WGS) entry which is preliminary data.</text>
</comment>
<accession>A0A9N7UPZ0</accession>
<sequence length="133" mass="15448">MRSLRTRERQYSIFLTWTLSTKAEQRKETDERCEQQVWIKDGPSKRGHQQSRALTVDPSRRALDSLAECRGNIDLAREVRSTLQQISAVQESVPGFQAVVLSPLEELDWYPMASRPPRTLRKEPWTSPHQKDS</sequence>
<evidence type="ECO:0000313" key="3">
    <source>
        <dbReference type="Proteomes" id="UP001153269"/>
    </source>
</evidence>
<reference evidence="2" key="1">
    <citation type="submission" date="2020-03" db="EMBL/GenBank/DDBJ databases">
        <authorList>
            <person name="Weist P."/>
        </authorList>
    </citation>
    <scope>NUCLEOTIDE SEQUENCE</scope>
</reference>
<feature type="compositionally biased region" description="Basic and acidic residues" evidence="1">
    <location>
        <begin position="120"/>
        <end position="133"/>
    </location>
</feature>
<feature type="region of interest" description="Disordered" evidence="1">
    <location>
        <begin position="25"/>
        <end position="54"/>
    </location>
</feature>
<dbReference type="EMBL" id="CADEAL010001632">
    <property type="protein sequence ID" value="CAB1434112.1"/>
    <property type="molecule type" value="Genomic_DNA"/>
</dbReference>
<dbReference type="AlphaFoldDB" id="A0A9N7UPZ0"/>
<evidence type="ECO:0000256" key="1">
    <source>
        <dbReference type="SAM" id="MobiDB-lite"/>
    </source>
</evidence>
<organism evidence="2 3">
    <name type="scientific">Pleuronectes platessa</name>
    <name type="common">European plaice</name>
    <dbReference type="NCBI Taxonomy" id="8262"/>
    <lineage>
        <taxon>Eukaryota</taxon>
        <taxon>Metazoa</taxon>
        <taxon>Chordata</taxon>
        <taxon>Craniata</taxon>
        <taxon>Vertebrata</taxon>
        <taxon>Euteleostomi</taxon>
        <taxon>Actinopterygii</taxon>
        <taxon>Neopterygii</taxon>
        <taxon>Teleostei</taxon>
        <taxon>Neoteleostei</taxon>
        <taxon>Acanthomorphata</taxon>
        <taxon>Carangaria</taxon>
        <taxon>Pleuronectiformes</taxon>
        <taxon>Pleuronectoidei</taxon>
        <taxon>Pleuronectidae</taxon>
        <taxon>Pleuronectes</taxon>
    </lineage>
</organism>